<evidence type="ECO:0000256" key="4">
    <source>
        <dbReference type="SAM" id="SignalP"/>
    </source>
</evidence>
<dbReference type="PIRSF" id="PIRSF002741">
    <property type="entry name" value="MppA"/>
    <property type="match status" value="1"/>
</dbReference>
<dbReference type="AlphaFoldDB" id="A0A4R6TW62"/>
<proteinExistence type="inferred from homology"/>
<dbReference type="PANTHER" id="PTHR30290:SF9">
    <property type="entry name" value="OLIGOPEPTIDE-BINDING PROTEIN APPA"/>
    <property type="match status" value="1"/>
</dbReference>
<dbReference type="InterPro" id="IPR000914">
    <property type="entry name" value="SBP_5_dom"/>
</dbReference>
<dbReference type="EMBL" id="SNYJ01000012">
    <property type="protein sequence ID" value="TDQ37681.1"/>
    <property type="molecule type" value="Genomic_DNA"/>
</dbReference>
<dbReference type="InterPro" id="IPR030678">
    <property type="entry name" value="Peptide/Ni-bd"/>
</dbReference>
<evidence type="ECO:0000259" key="5">
    <source>
        <dbReference type="Pfam" id="PF00496"/>
    </source>
</evidence>
<dbReference type="Gene3D" id="3.40.190.10">
    <property type="entry name" value="Periplasmic binding protein-like II"/>
    <property type="match status" value="1"/>
</dbReference>
<evidence type="ECO:0000313" key="7">
    <source>
        <dbReference type="Proteomes" id="UP000295632"/>
    </source>
</evidence>
<evidence type="ECO:0000256" key="3">
    <source>
        <dbReference type="ARBA" id="ARBA00022729"/>
    </source>
</evidence>
<dbReference type="Gene3D" id="3.90.76.10">
    <property type="entry name" value="Dipeptide-binding Protein, Domain 1"/>
    <property type="match status" value="1"/>
</dbReference>
<organism evidence="6 7">
    <name type="scientific">Aureibacillus halotolerans</name>
    <dbReference type="NCBI Taxonomy" id="1508390"/>
    <lineage>
        <taxon>Bacteria</taxon>
        <taxon>Bacillati</taxon>
        <taxon>Bacillota</taxon>
        <taxon>Bacilli</taxon>
        <taxon>Bacillales</taxon>
        <taxon>Bacillaceae</taxon>
        <taxon>Aureibacillus</taxon>
    </lineage>
</organism>
<dbReference type="Gene3D" id="3.10.105.10">
    <property type="entry name" value="Dipeptide-binding Protein, Domain 3"/>
    <property type="match status" value="1"/>
</dbReference>
<dbReference type="InterPro" id="IPR039424">
    <property type="entry name" value="SBP_5"/>
</dbReference>
<evidence type="ECO:0000256" key="1">
    <source>
        <dbReference type="ARBA" id="ARBA00005695"/>
    </source>
</evidence>
<dbReference type="Proteomes" id="UP000295632">
    <property type="component" value="Unassembled WGS sequence"/>
</dbReference>
<feature type="signal peptide" evidence="4">
    <location>
        <begin position="1"/>
        <end position="21"/>
    </location>
</feature>
<keyword evidence="7" id="KW-1185">Reference proteome</keyword>
<dbReference type="PROSITE" id="PS51257">
    <property type="entry name" value="PROKAR_LIPOPROTEIN"/>
    <property type="match status" value="1"/>
</dbReference>
<keyword evidence="2" id="KW-0813">Transport</keyword>
<comment type="similarity">
    <text evidence="1">Belongs to the bacterial solute-binding protein 5 family.</text>
</comment>
<evidence type="ECO:0000256" key="2">
    <source>
        <dbReference type="ARBA" id="ARBA00022448"/>
    </source>
</evidence>
<dbReference type="GO" id="GO:0043190">
    <property type="term" value="C:ATP-binding cassette (ABC) transporter complex"/>
    <property type="evidence" value="ECO:0007669"/>
    <property type="project" value="InterPro"/>
</dbReference>
<dbReference type="CDD" id="cd08498">
    <property type="entry name" value="PBP2_NikA_DppA_OppA_like_2"/>
    <property type="match status" value="1"/>
</dbReference>
<accession>A0A4R6TW62</accession>
<sequence length="512" mass="56477">MNRFAKPLFALVAMFMLVACGFEDPDDTTAPSQDEGKTEEEQVLTIANPADITTTDPQNNSVITTAAVLVNVYGKLLNRDAEGKIIPELATEWGKKDDLTWSFTLREGVTFHNGDPFTAEDVKFSIERVATDESLQEHSVFSGIESVEIVDETHVNIITKQPDPVLLSRLAGASASILPAAYFEEVGSDAFFEAPAGTGAYTFDEWNRGSGVTLGKFDDYYDGEPTWDTVHFQVVPENSTRVSELLTGGIDIAFNIPTADFERIESNEGTHVAVSPIQRVIQLWLSTQEGEPTADPAVRKAIDLAIDNQVIIDEILAGAATATRTHISPGNFGADESLYDTYEYDPDQAKQILADAGYEGGVTVDISVNNYYTEMAEVVQGMLADVGITANLELIEQSQFAERLFSEDLDEGVFVGWGNTLFDASVLELFKEENVTSYSNPEVEELLEAAAYNMNEEERAAQYKQVQQILSEDRGALYLFQLEGRYGVSDAVKYEPRLDELYYVNEIMPANQ</sequence>
<dbReference type="RefSeq" id="WP_243740164.1">
    <property type="nucleotide sequence ID" value="NZ_SNYJ01000012.1"/>
</dbReference>
<comment type="caution">
    <text evidence="6">The sequence shown here is derived from an EMBL/GenBank/DDBJ whole genome shotgun (WGS) entry which is preliminary data.</text>
</comment>
<dbReference type="GO" id="GO:0015833">
    <property type="term" value="P:peptide transport"/>
    <property type="evidence" value="ECO:0007669"/>
    <property type="project" value="TreeGrafter"/>
</dbReference>
<reference evidence="6 7" key="1">
    <citation type="submission" date="2019-03" db="EMBL/GenBank/DDBJ databases">
        <title>Genomic Encyclopedia of Type Strains, Phase IV (KMG-IV): sequencing the most valuable type-strain genomes for metagenomic binning, comparative biology and taxonomic classification.</title>
        <authorList>
            <person name="Goeker M."/>
        </authorList>
    </citation>
    <scope>NUCLEOTIDE SEQUENCE [LARGE SCALE GENOMIC DNA]</scope>
    <source>
        <strain evidence="6 7">DSM 28697</strain>
    </source>
</reference>
<keyword evidence="3 4" id="KW-0732">Signal</keyword>
<feature type="chain" id="PRO_5020995675" evidence="4">
    <location>
        <begin position="22"/>
        <end position="512"/>
    </location>
</feature>
<dbReference type="Pfam" id="PF00496">
    <property type="entry name" value="SBP_bac_5"/>
    <property type="match status" value="1"/>
</dbReference>
<dbReference type="GO" id="GO:0042597">
    <property type="term" value="C:periplasmic space"/>
    <property type="evidence" value="ECO:0007669"/>
    <property type="project" value="UniProtKB-ARBA"/>
</dbReference>
<name>A0A4R6TW62_9BACI</name>
<dbReference type="PANTHER" id="PTHR30290">
    <property type="entry name" value="PERIPLASMIC BINDING COMPONENT OF ABC TRANSPORTER"/>
    <property type="match status" value="1"/>
</dbReference>
<feature type="domain" description="Solute-binding protein family 5" evidence="5">
    <location>
        <begin position="84"/>
        <end position="427"/>
    </location>
</feature>
<evidence type="ECO:0000313" key="6">
    <source>
        <dbReference type="EMBL" id="TDQ37681.1"/>
    </source>
</evidence>
<dbReference type="GO" id="GO:1904680">
    <property type="term" value="F:peptide transmembrane transporter activity"/>
    <property type="evidence" value="ECO:0007669"/>
    <property type="project" value="TreeGrafter"/>
</dbReference>
<dbReference type="SUPFAM" id="SSF53850">
    <property type="entry name" value="Periplasmic binding protein-like II"/>
    <property type="match status" value="1"/>
</dbReference>
<gene>
    <name evidence="6" type="ORF">EV213_11241</name>
</gene>
<protein>
    <submittedName>
        <fullName evidence="6">Peptide/nickel transport system substrate-binding protein</fullName>
    </submittedName>
</protein>